<dbReference type="AlphaFoldDB" id="A0A4P2QKM6"/>
<evidence type="ECO:0000256" key="1">
    <source>
        <dbReference type="SAM" id="MobiDB-lite"/>
    </source>
</evidence>
<feature type="compositionally biased region" description="Basic residues" evidence="1">
    <location>
        <begin position="217"/>
        <end position="227"/>
    </location>
</feature>
<evidence type="ECO:0000313" key="3">
    <source>
        <dbReference type="Proteomes" id="UP000295497"/>
    </source>
</evidence>
<feature type="compositionally biased region" description="Low complexity" evidence="1">
    <location>
        <begin position="228"/>
        <end position="240"/>
    </location>
</feature>
<accession>A0A4P2QKM6</accession>
<proteinExistence type="predicted"/>
<dbReference type="Pfam" id="PF13455">
    <property type="entry name" value="MUG113"/>
    <property type="match status" value="1"/>
</dbReference>
<feature type="region of interest" description="Disordered" evidence="1">
    <location>
        <begin position="213"/>
        <end position="257"/>
    </location>
</feature>
<feature type="compositionally biased region" description="Polar residues" evidence="1">
    <location>
        <begin position="90"/>
        <end position="100"/>
    </location>
</feature>
<gene>
    <name evidence="2" type="ORF">SOCE836_024180</name>
</gene>
<organism evidence="2 3">
    <name type="scientific">Sorangium cellulosum</name>
    <name type="common">Polyangium cellulosum</name>
    <dbReference type="NCBI Taxonomy" id="56"/>
    <lineage>
        <taxon>Bacteria</taxon>
        <taxon>Pseudomonadati</taxon>
        <taxon>Myxococcota</taxon>
        <taxon>Polyangia</taxon>
        <taxon>Polyangiales</taxon>
        <taxon>Polyangiaceae</taxon>
        <taxon>Sorangium</taxon>
    </lineage>
</organism>
<reference evidence="2 3" key="1">
    <citation type="submission" date="2015-09" db="EMBL/GenBank/DDBJ databases">
        <title>Sorangium comparison.</title>
        <authorList>
            <person name="Zaburannyi N."/>
            <person name="Bunk B."/>
            <person name="Overmann J."/>
            <person name="Mueller R."/>
        </authorList>
    </citation>
    <scope>NUCLEOTIDE SEQUENCE [LARGE SCALE GENOMIC DNA]</scope>
    <source>
        <strain evidence="2 3">So ce836</strain>
    </source>
</reference>
<feature type="compositionally biased region" description="Low complexity" evidence="1">
    <location>
        <begin position="101"/>
        <end position="120"/>
    </location>
</feature>
<feature type="region of interest" description="Disordered" evidence="1">
    <location>
        <begin position="89"/>
        <end position="120"/>
    </location>
</feature>
<protein>
    <submittedName>
        <fullName evidence="2">Uncharacterized protein</fullName>
    </submittedName>
</protein>
<sequence>MSTSNRAELGDASVPFEFDVHAMIWSEDAPALENALHREFHYRRVNLIMRGRSSSTSRSMRSRRLCANCTAISFALTFAMSPSVPRWTTAAPSSCPGTSTPAMRGAAPRPTPAPARGAAPIGSGAMCSTAAAPSSSSSSCWMVNDHSPAHVPQAQQAEAAPSTTRDRQHRHGRAPMALHSFPGLPALAAAAAGHSSQPFETIQDYFCVSESFSSCRRPPRTRSRRAGRPGPQAAASRAGPAPSPAPRAPAGDLHAGGDVGVDRAFRRLLLRPATRRRRPLLLLHRVANLRRRRAPR</sequence>
<name>A0A4P2QKM6_SORCE</name>
<dbReference type="Proteomes" id="UP000295497">
    <property type="component" value="Chromosome"/>
</dbReference>
<evidence type="ECO:0000313" key="2">
    <source>
        <dbReference type="EMBL" id="AUX30318.1"/>
    </source>
</evidence>
<dbReference type="EMBL" id="CP012672">
    <property type="protein sequence ID" value="AUX30318.1"/>
    <property type="molecule type" value="Genomic_DNA"/>
</dbReference>
<feature type="region of interest" description="Disordered" evidence="1">
    <location>
        <begin position="138"/>
        <end position="179"/>
    </location>
</feature>